<feature type="transmembrane region" description="Helical" evidence="15">
    <location>
        <begin position="60"/>
        <end position="83"/>
    </location>
</feature>
<feature type="region of interest" description="Disordered" evidence="14">
    <location>
        <begin position="165"/>
        <end position="194"/>
    </location>
</feature>
<evidence type="ECO:0000256" key="7">
    <source>
        <dbReference type="ARBA" id="ARBA00022989"/>
    </source>
</evidence>
<evidence type="ECO:0000259" key="16">
    <source>
        <dbReference type="Pfam" id="PF00137"/>
    </source>
</evidence>
<evidence type="ECO:0000256" key="5">
    <source>
        <dbReference type="ARBA" id="ARBA00022692"/>
    </source>
</evidence>
<evidence type="ECO:0000256" key="14">
    <source>
        <dbReference type="SAM" id="MobiDB-lite"/>
    </source>
</evidence>
<dbReference type="Gene3D" id="1.20.120.610">
    <property type="entry name" value="lithium bound rotor ring of v- atpase"/>
    <property type="match status" value="1"/>
</dbReference>
<dbReference type="Proteomes" id="UP000717515">
    <property type="component" value="Unassembled WGS sequence"/>
</dbReference>
<feature type="transmembrane region" description="Helical" evidence="15">
    <location>
        <begin position="289"/>
        <end position="311"/>
    </location>
</feature>
<keyword evidence="3" id="KW-0813">Transport</keyword>
<feature type="region of interest" description="Disordered" evidence="14">
    <location>
        <begin position="582"/>
        <end position="614"/>
    </location>
</feature>
<accession>A0A9P8D3A2</accession>
<feature type="transmembrane region" description="Helical" evidence="15">
    <location>
        <begin position="90"/>
        <end position="114"/>
    </location>
</feature>
<evidence type="ECO:0000256" key="8">
    <source>
        <dbReference type="ARBA" id="ARBA00023065"/>
    </source>
</evidence>
<feature type="transmembrane region" description="Helical" evidence="15">
    <location>
        <begin position="368"/>
        <end position="387"/>
    </location>
</feature>
<feature type="transmembrane region" description="Helical" evidence="15">
    <location>
        <begin position="323"/>
        <end position="348"/>
    </location>
</feature>
<evidence type="ECO:0000256" key="2">
    <source>
        <dbReference type="ARBA" id="ARBA00007296"/>
    </source>
</evidence>
<comment type="subcellular location">
    <subcellularLocation>
        <location evidence="1">Vacuole membrane</location>
        <topology evidence="1">Multi-pass membrane protein</topology>
    </subcellularLocation>
</comment>
<keyword evidence="5 15" id="KW-0812">Transmembrane</keyword>
<dbReference type="GO" id="GO:0000324">
    <property type="term" value="C:fungal-type vacuole"/>
    <property type="evidence" value="ECO:0007669"/>
    <property type="project" value="UniProtKB-ARBA"/>
</dbReference>
<evidence type="ECO:0000256" key="1">
    <source>
        <dbReference type="ARBA" id="ARBA00004128"/>
    </source>
</evidence>
<organism evidence="17 18">
    <name type="scientific">Mortierella alpina</name>
    <name type="common">Oleaginous fungus</name>
    <name type="synonym">Mortierella renispora</name>
    <dbReference type="NCBI Taxonomy" id="64518"/>
    <lineage>
        <taxon>Eukaryota</taxon>
        <taxon>Fungi</taxon>
        <taxon>Fungi incertae sedis</taxon>
        <taxon>Mucoromycota</taxon>
        <taxon>Mortierellomycotina</taxon>
        <taxon>Mortierellomycetes</taxon>
        <taxon>Mortierellales</taxon>
        <taxon>Mortierellaceae</taxon>
        <taxon>Mortierella</taxon>
    </lineage>
</organism>
<evidence type="ECO:0000256" key="12">
    <source>
        <dbReference type="ARBA" id="ARBA00045519"/>
    </source>
</evidence>
<dbReference type="AlphaFoldDB" id="A0A9P8D3A2"/>
<evidence type="ECO:0000256" key="15">
    <source>
        <dbReference type="SAM" id="Phobius"/>
    </source>
</evidence>
<comment type="caution">
    <text evidence="17">The sequence shown here is derived from an EMBL/GenBank/DDBJ whole genome shotgun (WGS) entry which is preliminary data.</text>
</comment>
<comment type="subunit">
    <text evidence="13">V-ATPase is a heteromultimeric enzyme composed of a peripheral catalytic V1 complex (components A to H) attached to an integral membrane V0 proton pore complex (components: a, c, c', c'', d, e, f and VOA1). The decameric c-ring forms the proton-conducting pore, and is composed of eight proteolipid subunits c, one subunit c' and one subunit c''.</text>
</comment>
<keyword evidence="8" id="KW-0406">Ion transport</keyword>
<evidence type="ECO:0000256" key="4">
    <source>
        <dbReference type="ARBA" id="ARBA00022554"/>
    </source>
</evidence>
<dbReference type="Pfam" id="PF00137">
    <property type="entry name" value="ATP-synt_C"/>
    <property type="match status" value="2"/>
</dbReference>
<feature type="transmembrane region" description="Helical" evidence="15">
    <location>
        <begin position="420"/>
        <end position="440"/>
    </location>
</feature>
<comment type="similarity">
    <text evidence="2">Belongs to the V-ATPase proteolipid subunit family.</text>
</comment>
<feature type="compositionally biased region" description="Basic and acidic residues" evidence="14">
    <location>
        <begin position="586"/>
        <end position="606"/>
    </location>
</feature>
<dbReference type="FunFam" id="1.20.120.610:FF:000003">
    <property type="entry name" value="V-type proton ATPase proteolipid subunit"/>
    <property type="match status" value="1"/>
</dbReference>
<dbReference type="InterPro" id="IPR011555">
    <property type="entry name" value="ATPase_proteolipid_su_C_euk"/>
</dbReference>
<dbReference type="GO" id="GO:0046961">
    <property type="term" value="F:proton-transporting ATPase activity, rotational mechanism"/>
    <property type="evidence" value="ECO:0007669"/>
    <property type="project" value="InterPro"/>
</dbReference>
<dbReference type="GO" id="GO:0005774">
    <property type="term" value="C:vacuolar membrane"/>
    <property type="evidence" value="ECO:0007669"/>
    <property type="project" value="UniProtKB-SubCell"/>
</dbReference>
<dbReference type="CDD" id="cd18176">
    <property type="entry name" value="ATP-synt_Vo_c_ATP6C_rpt2"/>
    <property type="match status" value="1"/>
</dbReference>
<evidence type="ECO:0000256" key="11">
    <source>
        <dbReference type="ARBA" id="ARBA00041484"/>
    </source>
</evidence>
<reference evidence="17" key="1">
    <citation type="submission" date="2021-07" db="EMBL/GenBank/DDBJ databases">
        <title>Draft genome of Mortierella alpina, strain LL118, isolated from an aspen leaf litter sample.</title>
        <authorList>
            <person name="Yang S."/>
            <person name="Vinatzer B.A."/>
        </authorList>
    </citation>
    <scope>NUCLEOTIDE SEQUENCE</scope>
    <source>
        <strain evidence="17">LL118</strain>
    </source>
</reference>
<dbReference type="InterPro" id="IPR035921">
    <property type="entry name" value="F/V-ATP_Csub_sf"/>
</dbReference>
<feature type="domain" description="V-ATPase proteolipid subunit C-like" evidence="16">
    <location>
        <begin position="22"/>
        <end position="81"/>
    </location>
</feature>
<dbReference type="PRINTS" id="PR00122">
    <property type="entry name" value="VACATPASE"/>
</dbReference>
<feature type="compositionally biased region" description="Low complexity" evidence="14">
    <location>
        <begin position="650"/>
        <end position="668"/>
    </location>
</feature>
<protein>
    <recommendedName>
        <fullName evidence="10">V-type proton ATPase subunit c'</fullName>
    </recommendedName>
    <alternativeName>
        <fullName evidence="11">Vacuolar proton pump c' subunit</fullName>
    </alternativeName>
</protein>
<evidence type="ECO:0000313" key="17">
    <source>
        <dbReference type="EMBL" id="KAG9327720.1"/>
    </source>
</evidence>
<dbReference type="GO" id="GO:0033179">
    <property type="term" value="C:proton-transporting V-type ATPase, V0 domain"/>
    <property type="evidence" value="ECO:0007669"/>
    <property type="project" value="InterPro"/>
</dbReference>
<feature type="region of interest" description="Disordered" evidence="14">
    <location>
        <begin position="235"/>
        <end position="260"/>
    </location>
</feature>
<name>A0A9P8D3A2_MORAP</name>
<keyword evidence="7 15" id="KW-1133">Transmembrane helix</keyword>
<feature type="region of interest" description="Disordered" evidence="14">
    <location>
        <begin position="649"/>
        <end position="668"/>
    </location>
</feature>
<dbReference type="SUPFAM" id="SSF81333">
    <property type="entry name" value="F1F0 ATP synthase subunit C"/>
    <property type="match status" value="1"/>
</dbReference>
<feature type="transmembrane region" description="Helical" evidence="15">
    <location>
        <begin position="18"/>
        <end position="40"/>
    </location>
</feature>
<evidence type="ECO:0000256" key="13">
    <source>
        <dbReference type="ARBA" id="ARBA00046480"/>
    </source>
</evidence>
<feature type="domain" description="V-ATPase proteolipid subunit C-like" evidence="16">
    <location>
        <begin position="99"/>
        <end position="158"/>
    </location>
</feature>
<evidence type="ECO:0000256" key="3">
    <source>
        <dbReference type="ARBA" id="ARBA00022448"/>
    </source>
</evidence>
<dbReference type="PANTHER" id="PTHR10263">
    <property type="entry name" value="V-TYPE PROTON ATPASE PROTEOLIPID SUBUNIT"/>
    <property type="match status" value="1"/>
</dbReference>
<dbReference type="NCBIfam" id="TIGR01100">
    <property type="entry name" value="V_ATP_synt_C"/>
    <property type="match status" value="1"/>
</dbReference>
<evidence type="ECO:0000256" key="6">
    <source>
        <dbReference type="ARBA" id="ARBA00022781"/>
    </source>
</evidence>
<evidence type="ECO:0000256" key="9">
    <source>
        <dbReference type="ARBA" id="ARBA00023136"/>
    </source>
</evidence>
<evidence type="ECO:0000256" key="10">
    <source>
        <dbReference type="ARBA" id="ARBA00040723"/>
    </source>
</evidence>
<sequence>MAALPPIASDFCPPFAPFFGLMGVASAMVFSSMGAGYGTFKSGIGIAGMGTFRPELMMKALIPVVMAGIISVYGLVISVLIAGSLSSTGYSLYAGFVHLGAGLCVGLTGLAAGYAIGIVGDVCVRGYAYQPRLFVAMVLVLIFAEVLGLYGLIVGLILNTKAHAGNSSHTSFTRPTSPPPPARRQPSSSSAHTGGSAIYSVDYSTPNTKANNTAASTPVLPGVAYISPSASANSLGSPTSTLQGTTAHHPSRGKSPTMSFSNVPLAEPTRWKSFRLKVMRMATVERLQLLWGLLALFGTMSWLALIPAYAFRNKFEVAFSDPAYTMFLVATIGTSVSAIWQSLCPFLIRQSQRALLPRIINHPGTQTATIIISVILTVLNFLSWMVLAADSDRGARTDCLSGRLSDQPGFTAQCRGVNTAIVLDVVVFFLWIPIAVVIVCGTVERGLWWWGEDDGWAQGETIVGGSNMMSEEEFDLKIGMGGSKHIKRRQTVHPENLAQQEHAQDRVMIQQPKPAFVTPIASQFRPDPFSPRAYQDSAVEREIKQRAATALHDYSVLLLHALPMNETPTKARLRMFRHLTGQAQPPHEHTPPAQRKQKDVASEHHGLSTLTTAQGLFNPVVSSSSSGSTRMGAAGGSSTVFGLAGGGGHASSFRTTATTATSATTRHSSVPVDEEFGHTYFQGPLSS</sequence>
<dbReference type="CDD" id="cd18175">
    <property type="entry name" value="ATP-synt_Vo_c_ATP6C_rpt1"/>
    <property type="match status" value="1"/>
</dbReference>
<feature type="transmembrane region" description="Helical" evidence="15">
    <location>
        <begin position="134"/>
        <end position="158"/>
    </location>
</feature>
<proteinExistence type="inferred from homology"/>
<comment type="function">
    <text evidence="12">Proton-conducting pore forming subunit of the V0 complex of vacuolar(H+)-ATPase (V-ATPase), a multisubunit enzyme composed of a peripheral complex (V1) that hydrolyzes ATP and a membrane integral complex (V0) that translocates protons. V-ATPase is responsible for acidifying and maintaining the pH of intracellular compartments.</text>
</comment>
<keyword evidence="9 15" id="KW-0472">Membrane</keyword>
<dbReference type="InterPro" id="IPR002379">
    <property type="entry name" value="ATPase_proteolipid_c-like_dom"/>
</dbReference>
<gene>
    <name evidence="17" type="ORF">KVV02_006424</name>
</gene>
<evidence type="ECO:0000313" key="18">
    <source>
        <dbReference type="Proteomes" id="UP000717515"/>
    </source>
</evidence>
<dbReference type="InterPro" id="IPR000245">
    <property type="entry name" value="ATPase_proteolipid_csu"/>
</dbReference>
<keyword evidence="6" id="KW-0375">Hydrogen ion transport</keyword>
<dbReference type="EMBL" id="JAIFTL010000002">
    <property type="protein sequence ID" value="KAG9327720.1"/>
    <property type="molecule type" value="Genomic_DNA"/>
</dbReference>
<keyword evidence="4" id="KW-0926">Vacuole</keyword>